<sequence>MKNIPIKTEAELAEIAEVFFTSQNWKLYPEVVIDLFGGRPDFVGVKNQSLCQAVECKLSLSYPLIEQLARWQIDAESRREWKKKHHFKGEIAVPHLLVAFTVWNSKSLTNMKKLLLNQYRIGVYGVSKYPIRRSSFDGGTNVLVAHENYWTIEHGEYEYEIRMIVAPKLQIGSRQSAHKIINSLKEDMCCTKSGLQGGKADYMTPFKRTMNRVRKVLSDGQERHIDRIIQDIKPLGGHHYRADNVAKSSICKFIDKFEIAERSRDVGPWFVITKQK</sequence>
<accession>A0AAP7DES7</accession>
<protein>
    <submittedName>
        <fullName evidence="1">Uncharacterized protein</fullName>
    </submittedName>
</protein>
<comment type="caution">
    <text evidence="1">The sequence shown here is derived from an EMBL/GenBank/DDBJ whole genome shotgun (WGS) entry which is preliminary data.</text>
</comment>
<name>A0AAP7DES7_9VIBR</name>
<dbReference type="RefSeq" id="WP_171353797.1">
    <property type="nucleotide sequence ID" value="NZ_VTYL01000023.1"/>
</dbReference>
<gene>
    <name evidence="1" type="ORF">F0238_21470</name>
</gene>
<reference evidence="1 2" key="1">
    <citation type="submission" date="2019-09" db="EMBL/GenBank/DDBJ databases">
        <title>Draft genome sequencing and comparative genomics of hatchery-associated Vibrios.</title>
        <authorList>
            <person name="Kehlet-Delgado H."/>
            <person name="Mueller R.S."/>
        </authorList>
    </citation>
    <scope>NUCLEOTIDE SEQUENCE [LARGE SCALE GENOMIC DNA]</scope>
    <source>
        <strain evidence="1 2">09-121-3</strain>
    </source>
</reference>
<dbReference type="Proteomes" id="UP000576645">
    <property type="component" value="Unassembled WGS sequence"/>
</dbReference>
<organism evidence="1 2">
    <name type="scientific">Vibrio coralliilyticus</name>
    <dbReference type="NCBI Taxonomy" id="190893"/>
    <lineage>
        <taxon>Bacteria</taxon>
        <taxon>Pseudomonadati</taxon>
        <taxon>Pseudomonadota</taxon>
        <taxon>Gammaproteobacteria</taxon>
        <taxon>Vibrionales</taxon>
        <taxon>Vibrionaceae</taxon>
        <taxon>Vibrio</taxon>
    </lineage>
</organism>
<dbReference type="AlphaFoldDB" id="A0AAP7DES7"/>
<evidence type="ECO:0000313" key="1">
    <source>
        <dbReference type="EMBL" id="NOJ25299.1"/>
    </source>
</evidence>
<dbReference type="EMBL" id="VTXP01000015">
    <property type="protein sequence ID" value="NOJ25299.1"/>
    <property type="molecule type" value="Genomic_DNA"/>
</dbReference>
<evidence type="ECO:0000313" key="2">
    <source>
        <dbReference type="Proteomes" id="UP000576645"/>
    </source>
</evidence>
<proteinExistence type="predicted"/>